<dbReference type="AlphaFoldDB" id="A0AAI9SBK8"/>
<organism evidence="1 2">
    <name type="scientific">Sutterella seckii</name>
    <dbReference type="NCBI Taxonomy" id="1944635"/>
    <lineage>
        <taxon>Bacteria</taxon>
        <taxon>Pseudomonadati</taxon>
        <taxon>Pseudomonadota</taxon>
        <taxon>Betaproteobacteria</taxon>
        <taxon>Burkholderiales</taxon>
        <taxon>Sutterellaceae</taxon>
        <taxon>Sutterella</taxon>
    </lineage>
</organism>
<name>A0AAI9SBK8_9BURK</name>
<accession>A0AAI9SBK8</accession>
<comment type="caution">
    <text evidence="1">The sequence shown here is derived from an EMBL/GenBank/DDBJ whole genome shotgun (WGS) entry which is preliminary data.</text>
</comment>
<protein>
    <submittedName>
        <fullName evidence="1">Uncharacterized protein</fullName>
    </submittedName>
</protein>
<dbReference type="EMBL" id="WEHW01000020">
    <property type="protein sequence ID" value="KAB7651154.1"/>
    <property type="molecule type" value="Genomic_DNA"/>
</dbReference>
<sequence>MKKIGAFFHSSGTQNPEDFSSCLELVQARTFFVQIRLRPESRFSVALPKVLRTFEQGDPIEIKERLSQRLFSTQPGLLARISLRFIFSFNRSLRKES</sequence>
<evidence type="ECO:0000313" key="1">
    <source>
        <dbReference type="EMBL" id="KAB7651154.1"/>
    </source>
</evidence>
<reference evidence="1 2" key="1">
    <citation type="submission" date="2019-10" db="EMBL/GenBank/DDBJ databases">
        <title>Genome diversity of Sutterella seckii.</title>
        <authorList>
            <person name="Chaplin A.V."/>
            <person name="Sokolova S.R."/>
            <person name="Mosin K.A."/>
            <person name="Ivanova E.L."/>
            <person name="Kochetkova T.O."/>
            <person name="Goltsov A.Y."/>
            <person name="Trofimov D.Y."/>
            <person name="Efimov B.A."/>
        </authorList>
    </citation>
    <scope>NUCLEOTIDE SEQUENCE [LARGE SCALE GENOMIC DNA]</scope>
    <source>
        <strain evidence="1 2">ASD3426</strain>
    </source>
</reference>
<evidence type="ECO:0000313" key="2">
    <source>
        <dbReference type="Proteomes" id="UP000469462"/>
    </source>
</evidence>
<dbReference type="Proteomes" id="UP000469462">
    <property type="component" value="Unassembled WGS sequence"/>
</dbReference>
<proteinExistence type="predicted"/>
<keyword evidence="2" id="KW-1185">Reference proteome</keyword>
<gene>
    <name evidence="1" type="ORF">GBM96_06795</name>
</gene>
<dbReference type="RefSeq" id="WP_139689039.1">
    <property type="nucleotide sequence ID" value="NZ_WEHW01000020.1"/>
</dbReference>